<dbReference type="Gene3D" id="3.30.300.20">
    <property type="match status" value="1"/>
</dbReference>
<dbReference type="PANTHER" id="PTHR35368">
    <property type="entry name" value="HYDROPEROXIDE REDUCTASE"/>
    <property type="match status" value="1"/>
</dbReference>
<dbReference type="Pfam" id="PF02566">
    <property type="entry name" value="OsmC"/>
    <property type="match status" value="1"/>
</dbReference>
<dbReference type="InterPro" id="IPR052924">
    <property type="entry name" value="OsmC/Ohr_hydroprdx_reductase"/>
</dbReference>
<proteinExistence type="predicted"/>
<sequence length="153" mass="16833">MSTKTVNIIGYAKENNQFVVKAQNFDIRISKNDQFPELEGPSPIEYILAGYAGCINAVGKLVAKEQGIDLKSLQVEISGTLSLDKYQGKISDERAGFKSIEVTVKPKSDATLDQLKDWLITVENRCPVQDNLINPTPVSVVLVKEYEATATTL</sequence>
<name>A0A7Y3VXS2_9FLAO</name>
<dbReference type="PANTHER" id="PTHR35368:SF1">
    <property type="entry name" value="HYDROPEROXIDE REDUCTASE"/>
    <property type="match status" value="1"/>
</dbReference>
<gene>
    <name evidence="1" type="ORF">HKT18_00260</name>
</gene>
<comment type="caution">
    <text evidence="1">The sequence shown here is derived from an EMBL/GenBank/DDBJ whole genome shotgun (WGS) entry which is preliminary data.</text>
</comment>
<dbReference type="RefSeq" id="WP_171220859.1">
    <property type="nucleotide sequence ID" value="NZ_CP121446.1"/>
</dbReference>
<accession>A0A7Y3VXS2</accession>
<dbReference type="InterPro" id="IPR015946">
    <property type="entry name" value="KH_dom-like_a/b"/>
</dbReference>
<dbReference type="AlphaFoldDB" id="A0A7Y3VXS2"/>
<evidence type="ECO:0000313" key="2">
    <source>
        <dbReference type="Proteomes" id="UP000536509"/>
    </source>
</evidence>
<organism evidence="1 2">
    <name type="scientific">Flavobacterium rivulicola</name>
    <dbReference type="NCBI Taxonomy" id="2732161"/>
    <lineage>
        <taxon>Bacteria</taxon>
        <taxon>Pseudomonadati</taxon>
        <taxon>Bacteroidota</taxon>
        <taxon>Flavobacteriia</taxon>
        <taxon>Flavobacteriales</taxon>
        <taxon>Flavobacteriaceae</taxon>
        <taxon>Flavobacterium</taxon>
    </lineage>
</organism>
<dbReference type="EMBL" id="JABEVX010000001">
    <property type="protein sequence ID" value="NNT70636.1"/>
    <property type="molecule type" value="Genomic_DNA"/>
</dbReference>
<dbReference type="Proteomes" id="UP000536509">
    <property type="component" value="Unassembled WGS sequence"/>
</dbReference>
<reference evidence="1 2" key="1">
    <citation type="submission" date="2020-05" db="EMBL/GenBank/DDBJ databases">
        <title>Draft genome of Flavobacterium sp. IMCC34852.</title>
        <authorList>
            <person name="Song J."/>
            <person name="Cho J.-C."/>
        </authorList>
    </citation>
    <scope>NUCLEOTIDE SEQUENCE [LARGE SCALE GENOMIC DNA]</scope>
    <source>
        <strain evidence="1 2">IMCC34852</strain>
    </source>
</reference>
<evidence type="ECO:0000313" key="1">
    <source>
        <dbReference type="EMBL" id="NNT70636.1"/>
    </source>
</evidence>
<dbReference type="InterPro" id="IPR036102">
    <property type="entry name" value="OsmC/Ohrsf"/>
</dbReference>
<keyword evidence="2" id="KW-1185">Reference proteome</keyword>
<dbReference type="InterPro" id="IPR003718">
    <property type="entry name" value="OsmC/Ohr_fam"/>
</dbReference>
<protein>
    <submittedName>
        <fullName evidence="1">OsmC family protein</fullName>
    </submittedName>
</protein>
<dbReference type="SUPFAM" id="SSF82784">
    <property type="entry name" value="OsmC-like"/>
    <property type="match status" value="1"/>
</dbReference>